<proteinExistence type="predicted"/>
<gene>
    <name evidence="1" type="ORF">NEOLEDRAFT_1059593</name>
</gene>
<dbReference type="OrthoDB" id="2986975at2759"/>
<dbReference type="STRING" id="1314782.A0A165UD67"/>
<organism evidence="1 2">
    <name type="scientific">Neolentinus lepideus HHB14362 ss-1</name>
    <dbReference type="NCBI Taxonomy" id="1314782"/>
    <lineage>
        <taxon>Eukaryota</taxon>
        <taxon>Fungi</taxon>
        <taxon>Dikarya</taxon>
        <taxon>Basidiomycota</taxon>
        <taxon>Agaricomycotina</taxon>
        <taxon>Agaricomycetes</taxon>
        <taxon>Gloeophyllales</taxon>
        <taxon>Gloeophyllaceae</taxon>
        <taxon>Neolentinus</taxon>
    </lineage>
</organism>
<feature type="non-terminal residue" evidence="1">
    <location>
        <position position="1"/>
    </location>
</feature>
<dbReference type="EMBL" id="KV425559">
    <property type="protein sequence ID" value="KZT27976.1"/>
    <property type="molecule type" value="Genomic_DNA"/>
</dbReference>
<protein>
    <recommendedName>
        <fullName evidence="3">DNA helicase</fullName>
    </recommendedName>
</protein>
<keyword evidence="2" id="KW-1185">Reference proteome</keyword>
<sequence length="63" mass="6972">LPDTVELVVGMKVMVTQNIAADLNITNGARGEIIDVVLYPYEPLHQDKSAIKLKHQPEHLHTG</sequence>
<reference evidence="1 2" key="1">
    <citation type="journal article" date="2016" name="Mol. Biol. Evol.">
        <title>Comparative Genomics of Early-Diverging Mushroom-Forming Fungi Provides Insights into the Origins of Lignocellulose Decay Capabilities.</title>
        <authorList>
            <person name="Nagy L.G."/>
            <person name="Riley R."/>
            <person name="Tritt A."/>
            <person name="Adam C."/>
            <person name="Daum C."/>
            <person name="Floudas D."/>
            <person name="Sun H."/>
            <person name="Yadav J.S."/>
            <person name="Pangilinan J."/>
            <person name="Larsson K.H."/>
            <person name="Matsuura K."/>
            <person name="Barry K."/>
            <person name="Labutti K."/>
            <person name="Kuo R."/>
            <person name="Ohm R.A."/>
            <person name="Bhattacharya S.S."/>
            <person name="Shirouzu T."/>
            <person name="Yoshinaga Y."/>
            <person name="Martin F.M."/>
            <person name="Grigoriev I.V."/>
            <person name="Hibbett D.S."/>
        </authorList>
    </citation>
    <scope>NUCLEOTIDE SEQUENCE [LARGE SCALE GENOMIC DNA]</scope>
    <source>
        <strain evidence="1 2">HHB14362 ss-1</strain>
    </source>
</reference>
<evidence type="ECO:0000313" key="2">
    <source>
        <dbReference type="Proteomes" id="UP000076761"/>
    </source>
</evidence>
<dbReference type="InParanoid" id="A0A165UD67"/>
<evidence type="ECO:0000313" key="1">
    <source>
        <dbReference type="EMBL" id="KZT27976.1"/>
    </source>
</evidence>
<accession>A0A165UD67</accession>
<evidence type="ECO:0008006" key="3">
    <source>
        <dbReference type="Google" id="ProtNLM"/>
    </source>
</evidence>
<dbReference type="AlphaFoldDB" id="A0A165UD67"/>
<dbReference type="Proteomes" id="UP000076761">
    <property type="component" value="Unassembled WGS sequence"/>
</dbReference>
<name>A0A165UD67_9AGAM</name>